<keyword evidence="3" id="KW-1185">Reference proteome</keyword>
<dbReference type="OrthoDB" id="9859736at2"/>
<protein>
    <submittedName>
        <fullName evidence="2">Uncharacterized protein</fullName>
    </submittedName>
</protein>
<comment type="caution">
    <text evidence="2">The sequence shown here is derived from an EMBL/GenBank/DDBJ whole genome shotgun (WGS) entry which is preliminary data.</text>
</comment>
<sequence>MRCPSNLHGASRQNPCGFGSKRSLKDGWRKTSRFFGLPSKFTRSEPDTYFRMKVSFHSVER</sequence>
<dbReference type="EMBL" id="NIZW01000020">
    <property type="protein sequence ID" value="PHQ33079.1"/>
    <property type="molecule type" value="Genomic_DNA"/>
</dbReference>
<evidence type="ECO:0000313" key="2">
    <source>
        <dbReference type="EMBL" id="PHQ33079.1"/>
    </source>
</evidence>
<evidence type="ECO:0000256" key="1">
    <source>
        <dbReference type="SAM" id="MobiDB-lite"/>
    </source>
</evidence>
<organism evidence="2 3">
    <name type="scientific">Rhodopirellula bahusiensis</name>
    <dbReference type="NCBI Taxonomy" id="2014065"/>
    <lineage>
        <taxon>Bacteria</taxon>
        <taxon>Pseudomonadati</taxon>
        <taxon>Planctomycetota</taxon>
        <taxon>Planctomycetia</taxon>
        <taxon>Pirellulales</taxon>
        <taxon>Pirellulaceae</taxon>
        <taxon>Rhodopirellula</taxon>
    </lineage>
</organism>
<dbReference type="Proteomes" id="UP000225740">
    <property type="component" value="Unassembled WGS sequence"/>
</dbReference>
<dbReference type="AlphaFoldDB" id="A0A2G1W336"/>
<accession>A0A2G1W336</accession>
<reference evidence="2 3" key="1">
    <citation type="submission" date="2017-06" db="EMBL/GenBank/DDBJ databases">
        <title>Description of Rhodopirellula bahusiensis sp. nov.</title>
        <authorList>
            <person name="Kizina J."/>
            <person name="Harder J."/>
        </authorList>
    </citation>
    <scope>NUCLEOTIDE SEQUENCE [LARGE SCALE GENOMIC DNA]</scope>
    <source>
        <strain evidence="2 3">SWK21</strain>
    </source>
</reference>
<proteinExistence type="predicted"/>
<name>A0A2G1W336_9BACT</name>
<gene>
    <name evidence="2" type="ORF">CEE69_22670</name>
</gene>
<feature type="region of interest" description="Disordered" evidence="1">
    <location>
        <begin position="1"/>
        <end position="22"/>
    </location>
</feature>
<evidence type="ECO:0000313" key="3">
    <source>
        <dbReference type="Proteomes" id="UP000225740"/>
    </source>
</evidence>